<organism evidence="1">
    <name type="scientific">marine metagenome</name>
    <dbReference type="NCBI Taxonomy" id="408172"/>
    <lineage>
        <taxon>unclassified sequences</taxon>
        <taxon>metagenomes</taxon>
        <taxon>ecological metagenomes</taxon>
    </lineage>
</organism>
<evidence type="ECO:0000313" key="1">
    <source>
        <dbReference type="EMBL" id="SVD96029.1"/>
    </source>
</evidence>
<name>A0A382ZLB0_9ZZZZ</name>
<reference evidence="1" key="1">
    <citation type="submission" date="2018-05" db="EMBL/GenBank/DDBJ databases">
        <authorList>
            <person name="Lanie J.A."/>
            <person name="Ng W.-L."/>
            <person name="Kazmierczak K.M."/>
            <person name="Andrzejewski T.M."/>
            <person name="Davidsen T.M."/>
            <person name="Wayne K.J."/>
            <person name="Tettelin H."/>
            <person name="Glass J.I."/>
            <person name="Rusch D."/>
            <person name="Podicherti R."/>
            <person name="Tsui H.-C.T."/>
            <person name="Winkler M.E."/>
        </authorList>
    </citation>
    <scope>NUCLEOTIDE SEQUENCE</scope>
</reference>
<dbReference type="EMBL" id="UINC01184694">
    <property type="protein sequence ID" value="SVD96029.1"/>
    <property type="molecule type" value="Genomic_DNA"/>
</dbReference>
<sequence length="213" mass="25212">TASEFISFNKYDLQNNPISNNSIEYYATFSEIYRNIPLFYDPINNKKNIKVERDLDGKIIKINWDLEEENTYVNDRKFEYNNNDLLIKIVESKNNQIIKTTIIGENDIGSNFFDYIFSPGFTPRKYNYFTEIFFEHNMPKVYMIFSMNGDLIGKISKTYDKQNHLHNETWHKGESCEILREFTSIFNHQTGHHNLIEQDANGQIVNHINSLIN</sequence>
<gene>
    <name evidence="1" type="ORF">METZ01_LOCUS448883</name>
</gene>
<accession>A0A382ZLB0</accession>
<protein>
    <submittedName>
        <fullName evidence="1">Uncharacterized protein</fullName>
    </submittedName>
</protein>
<proteinExistence type="predicted"/>
<feature type="non-terminal residue" evidence="1">
    <location>
        <position position="1"/>
    </location>
</feature>
<dbReference type="AlphaFoldDB" id="A0A382ZLB0"/>